<evidence type="ECO:0000259" key="6">
    <source>
        <dbReference type="Pfam" id="PF13515"/>
    </source>
</evidence>
<dbReference type="InterPro" id="IPR049453">
    <property type="entry name" value="Memb_transporter_dom"/>
</dbReference>
<dbReference type="GO" id="GO:0016020">
    <property type="term" value="C:membrane"/>
    <property type="evidence" value="ECO:0007669"/>
    <property type="project" value="UniProtKB-SubCell"/>
</dbReference>
<dbReference type="Proteomes" id="UP000261080">
    <property type="component" value="Unassembled WGS sequence"/>
</dbReference>
<gene>
    <name evidence="7" type="ORF">DW016_02415</name>
</gene>
<name>A0A3E3K689_9FIRM</name>
<feature type="transmembrane region" description="Helical" evidence="5">
    <location>
        <begin position="106"/>
        <end position="126"/>
    </location>
</feature>
<keyword evidence="8" id="KW-1185">Reference proteome</keyword>
<evidence type="ECO:0000256" key="3">
    <source>
        <dbReference type="ARBA" id="ARBA00022989"/>
    </source>
</evidence>
<protein>
    <submittedName>
        <fullName evidence="7">FUSC family protein</fullName>
    </submittedName>
</protein>
<keyword evidence="2 5" id="KW-0812">Transmembrane</keyword>
<dbReference type="RefSeq" id="WP_024732459.1">
    <property type="nucleotide sequence ID" value="NZ_CALBAT010000002.1"/>
</dbReference>
<feature type="transmembrane region" description="Helical" evidence="5">
    <location>
        <begin position="252"/>
        <end position="269"/>
    </location>
</feature>
<comment type="subcellular location">
    <subcellularLocation>
        <location evidence="1">Membrane</location>
        <topology evidence="1">Multi-pass membrane protein</topology>
    </subcellularLocation>
</comment>
<keyword evidence="4 5" id="KW-0472">Membrane</keyword>
<organism evidence="7 8">
    <name type="scientific">Sellimonas intestinalis</name>
    <dbReference type="NCBI Taxonomy" id="1653434"/>
    <lineage>
        <taxon>Bacteria</taxon>
        <taxon>Bacillati</taxon>
        <taxon>Bacillota</taxon>
        <taxon>Clostridia</taxon>
        <taxon>Lachnospirales</taxon>
        <taxon>Lachnospiraceae</taxon>
        <taxon>Sellimonas</taxon>
    </lineage>
</organism>
<feature type="transmembrane region" description="Helical" evidence="5">
    <location>
        <begin position="300"/>
        <end position="321"/>
    </location>
</feature>
<keyword evidence="3 5" id="KW-1133">Transmembrane helix</keyword>
<feature type="transmembrane region" description="Helical" evidence="5">
    <location>
        <begin position="34"/>
        <end position="55"/>
    </location>
</feature>
<dbReference type="Pfam" id="PF13515">
    <property type="entry name" value="FUSC_2"/>
    <property type="match status" value="1"/>
</dbReference>
<feature type="domain" description="Integral membrane bound transporter" evidence="6">
    <location>
        <begin position="214"/>
        <end position="331"/>
    </location>
</feature>
<reference evidence="7 8" key="1">
    <citation type="submission" date="2018-08" db="EMBL/GenBank/DDBJ databases">
        <title>A genome reference for cultivated species of the human gut microbiota.</title>
        <authorList>
            <person name="Zou Y."/>
            <person name="Xue W."/>
            <person name="Luo G."/>
        </authorList>
    </citation>
    <scope>NUCLEOTIDE SEQUENCE [LARGE SCALE GENOMIC DNA]</scope>
    <source>
        <strain evidence="7 8">AF37-2AT</strain>
    </source>
</reference>
<sequence>MTFYQELQLDQAGSKKLIQNTEGIKNKLRHTTVYLFKIFLTIVFCVAFVSAYSGIFGSENSIVGVVVLLCLMVFRFADFGVKTGSGLAILFLQFFILAVGPRLANIVPSGAGMIVHVVSISLILLFGCHHVMMANHSTLVLSYLLLYGYDAEGKAYVLRLAGLLLGAVLTEIVYYRKHRKQTYKRTFFSIVKELRPTSLRTRWQLSMALGIASAICIVECLGLPRGMWAGIAVMSVMVPFEKDVKERIKGRIPGNLVGGLLFSLLFLLLPKGFLPYLGMLGGIGVGFSATYGWQSVFNSLGAMSVAAGILGFPGAVFFRIFHNIFGAVYGHLFYRAWNRLTDSLCTE</sequence>
<evidence type="ECO:0000256" key="1">
    <source>
        <dbReference type="ARBA" id="ARBA00004141"/>
    </source>
</evidence>
<comment type="caution">
    <text evidence="7">The sequence shown here is derived from an EMBL/GenBank/DDBJ whole genome shotgun (WGS) entry which is preliminary data.</text>
</comment>
<feature type="transmembrane region" description="Helical" evidence="5">
    <location>
        <begin position="155"/>
        <end position="175"/>
    </location>
</feature>
<evidence type="ECO:0000256" key="2">
    <source>
        <dbReference type="ARBA" id="ARBA00022692"/>
    </source>
</evidence>
<dbReference type="AlphaFoldDB" id="A0A3E3K689"/>
<evidence type="ECO:0000313" key="7">
    <source>
        <dbReference type="EMBL" id="RGE90120.1"/>
    </source>
</evidence>
<dbReference type="EMBL" id="QVLX01000001">
    <property type="protein sequence ID" value="RGE90120.1"/>
    <property type="molecule type" value="Genomic_DNA"/>
</dbReference>
<feature type="transmembrane region" description="Helical" evidence="5">
    <location>
        <begin position="84"/>
        <end position="100"/>
    </location>
</feature>
<proteinExistence type="predicted"/>
<accession>A0A3E3K689</accession>
<evidence type="ECO:0000256" key="4">
    <source>
        <dbReference type="ARBA" id="ARBA00023136"/>
    </source>
</evidence>
<evidence type="ECO:0000313" key="8">
    <source>
        <dbReference type="Proteomes" id="UP000261080"/>
    </source>
</evidence>
<dbReference type="OrthoDB" id="3251843at2"/>
<evidence type="ECO:0000256" key="5">
    <source>
        <dbReference type="SAM" id="Phobius"/>
    </source>
</evidence>